<dbReference type="FunCoup" id="A0A0C3PIH6">
    <property type="interactions" value="146"/>
</dbReference>
<dbReference type="SUPFAM" id="SSF51905">
    <property type="entry name" value="FAD/NAD(P)-binding domain"/>
    <property type="match status" value="1"/>
</dbReference>
<dbReference type="InterPro" id="IPR045170">
    <property type="entry name" value="MTOX"/>
</dbReference>
<dbReference type="GO" id="GO:0004657">
    <property type="term" value="F:proline dehydrogenase activity"/>
    <property type="evidence" value="ECO:0007669"/>
    <property type="project" value="TreeGrafter"/>
</dbReference>
<evidence type="ECO:0000256" key="1">
    <source>
        <dbReference type="ARBA" id="ARBA00001974"/>
    </source>
</evidence>
<evidence type="ECO:0000256" key="3">
    <source>
        <dbReference type="ARBA" id="ARBA00022630"/>
    </source>
</evidence>
<dbReference type="PANTHER" id="PTHR10961">
    <property type="entry name" value="PEROXISOMAL SARCOSINE OXIDASE"/>
    <property type="match status" value="1"/>
</dbReference>
<name>A0A0C3PIH6_PISTI</name>
<dbReference type="STRING" id="870435.A0A0C3PIH6"/>
<dbReference type="GO" id="GO:0050660">
    <property type="term" value="F:flavin adenine dinucleotide binding"/>
    <property type="evidence" value="ECO:0007669"/>
    <property type="project" value="InterPro"/>
</dbReference>
<keyword evidence="5" id="KW-0560">Oxidoreductase</keyword>
<protein>
    <recommendedName>
        <fullName evidence="6">FAD dependent oxidoreductase domain-containing protein</fullName>
    </recommendedName>
</protein>
<keyword evidence="8" id="KW-1185">Reference proteome</keyword>
<feature type="domain" description="FAD dependent oxidoreductase" evidence="6">
    <location>
        <begin position="21"/>
        <end position="373"/>
    </location>
</feature>
<dbReference type="Pfam" id="PF01266">
    <property type="entry name" value="DAO"/>
    <property type="match status" value="1"/>
</dbReference>
<dbReference type="EMBL" id="KN831945">
    <property type="protein sequence ID" value="KIO13920.1"/>
    <property type="molecule type" value="Genomic_DNA"/>
</dbReference>
<sequence length="375" mass="41182">MSFQSTIPPPVLPPLDPATSRILIVGAGVFGLSTAYHLQEDGFKDITILDKADELPALDAASTDINKVVRSIYADSFYTRLARDAIARWKEPMWEGCYYESGVLLIGRALTDKSYENDFAEGARVTLLPNAEKIRSAFPDSLHRIPEHERPLQHRLLGDFSNYTGYINLDGGWVEATRSVKILLGIVIARGAKVESGKEVLTLLNSNADGSGYTCGVMCVDGSMYSADQVILAAGSWTASSFPGLELDQRCLASGQSLAFLQLTPEESERYRKSPVVMDFRTGFYVLPPNKDNVIKTGLHAAGHTHMVTPSAFRFSFANATVVPRKISTPRTVLSHPEGSDGLRVPRSVLRVIRDCLRVVYPDLAEKPWAGTRMC</sequence>
<evidence type="ECO:0000259" key="6">
    <source>
        <dbReference type="Pfam" id="PF01266"/>
    </source>
</evidence>
<keyword evidence="3" id="KW-0285">Flavoprotein</keyword>
<reference evidence="8" key="2">
    <citation type="submission" date="2015-01" db="EMBL/GenBank/DDBJ databases">
        <title>Evolutionary Origins and Diversification of the Mycorrhizal Mutualists.</title>
        <authorList>
            <consortium name="DOE Joint Genome Institute"/>
            <consortium name="Mycorrhizal Genomics Consortium"/>
            <person name="Kohler A."/>
            <person name="Kuo A."/>
            <person name="Nagy L.G."/>
            <person name="Floudas D."/>
            <person name="Copeland A."/>
            <person name="Barry K.W."/>
            <person name="Cichocki N."/>
            <person name="Veneault-Fourrey C."/>
            <person name="LaButti K."/>
            <person name="Lindquist E.A."/>
            <person name="Lipzen A."/>
            <person name="Lundell T."/>
            <person name="Morin E."/>
            <person name="Murat C."/>
            <person name="Riley R."/>
            <person name="Ohm R."/>
            <person name="Sun H."/>
            <person name="Tunlid A."/>
            <person name="Henrissat B."/>
            <person name="Grigoriev I.V."/>
            <person name="Hibbett D.S."/>
            <person name="Martin F."/>
        </authorList>
    </citation>
    <scope>NUCLEOTIDE SEQUENCE [LARGE SCALE GENOMIC DNA]</scope>
    <source>
        <strain evidence="8">Marx 270</strain>
    </source>
</reference>
<comment type="cofactor">
    <cofactor evidence="1">
        <name>FAD</name>
        <dbReference type="ChEBI" id="CHEBI:57692"/>
    </cofactor>
</comment>
<comment type="similarity">
    <text evidence="2">Belongs to the MSOX/MTOX family.</text>
</comment>
<evidence type="ECO:0000313" key="7">
    <source>
        <dbReference type="EMBL" id="KIO13920.1"/>
    </source>
</evidence>
<evidence type="ECO:0000313" key="8">
    <source>
        <dbReference type="Proteomes" id="UP000054217"/>
    </source>
</evidence>
<dbReference type="GO" id="GO:0050031">
    <property type="term" value="F:L-pipecolate oxidase activity"/>
    <property type="evidence" value="ECO:0007669"/>
    <property type="project" value="TreeGrafter"/>
</dbReference>
<evidence type="ECO:0000256" key="5">
    <source>
        <dbReference type="ARBA" id="ARBA00023002"/>
    </source>
</evidence>
<dbReference type="InParanoid" id="A0A0C3PIH6"/>
<dbReference type="AlphaFoldDB" id="A0A0C3PIH6"/>
<dbReference type="Gene3D" id="3.50.50.60">
    <property type="entry name" value="FAD/NAD(P)-binding domain"/>
    <property type="match status" value="1"/>
</dbReference>
<accession>A0A0C3PIH6</accession>
<dbReference type="InterPro" id="IPR036188">
    <property type="entry name" value="FAD/NAD-bd_sf"/>
</dbReference>
<keyword evidence="4" id="KW-0274">FAD</keyword>
<dbReference type="Gene3D" id="3.30.9.10">
    <property type="entry name" value="D-Amino Acid Oxidase, subunit A, domain 2"/>
    <property type="match status" value="1"/>
</dbReference>
<dbReference type="PANTHER" id="PTHR10961:SF46">
    <property type="entry name" value="PEROXISOMAL SARCOSINE OXIDASE"/>
    <property type="match status" value="1"/>
</dbReference>
<dbReference type="InterPro" id="IPR006076">
    <property type="entry name" value="FAD-dep_OxRdtase"/>
</dbReference>
<gene>
    <name evidence="7" type="ORF">M404DRAFT_451157</name>
</gene>
<dbReference type="Proteomes" id="UP000054217">
    <property type="component" value="Unassembled WGS sequence"/>
</dbReference>
<evidence type="ECO:0000256" key="2">
    <source>
        <dbReference type="ARBA" id="ARBA00010989"/>
    </source>
</evidence>
<dbReference type="GO" id="GO:0008115">
    <property type="term" value="F:sarcosine oxidase activity"/>
    <property type="evidence" value="ECO:0007669"/>
    <property type="project" value="TreeGrafter"/>
</dbReference>
<proteinExistence type="inferred from homology"/>
<reference evidence="7 8" key="1">
    <citation type="submission" date="2014-04" db="EMBL/GenBank/DDBJ databases">
        <authorList>
            <consortium name="DOE Joint Genome Institute"/>
            <person name="Kuo A."/>
            <person name="Kohler A."/>
            <person name="Costa M.D."/>
            <person name="Nagy L.G."/>
            <person name="Floudas D."/>
            <person name="Copeland A."/>
            <person name="Barry K.W."/>
            <person name="Cichocki N."/>
            <person name="Veneault-Fourrey C."/>
            <person name="LaButti K."/>
            <person name="Lindquist E.A."/>
            <person name="Lipzen A."/>
            <person name="Lundell T."/>
            <person name="Morin E."/>
            <person name="Murat C."/>
            <person name="Sun H."/>
            <person name="Tunlid A."/>
            <person name="Henrissat B."/>
            <person name="Grigoriev I.V."/>
            <person name="Hibbett D.S."/>
            <person name="Martin F."/>
            <person name="Nordberg H.P."/>
            <person name="Cantor M.N."/>
            <person name="Hua S.X."/>
        </authorList>
    </citation>
    <scope>NUCLEOTIDE SEQUENCE [LARGE SCALE GENOMIC DNA]</scope>
    <source>
        <strain evidence="7 8">Marx 270</strain>
    </source>
</reference>
<evidence type="ECO:0000256" key="4">
    <source>
        <dbReference type="ARBA" id="ARBA00022827"/>
    </source>
</evidence>
<dbReference type="OrthoDB" id="2219495at2759"/>
<organism evidence="7 8">
    <name type="scientific">Pisolithus tinctorius Marx 270</name>
    <dbReference type="NCBI Taxonomy" id="870435"/>
    <lineage>
        <taxon>Eukaryota</taxon>
        <taxon>Fungi</taxon>
        <taxon>Dikarya</taxon>
        <taxon>Basidiomycota</taxon>
        <taxon>Agaricomycotina</taxon>
        <taxon>Agaricomycetes</taxon>
        <taxon>Agaricomycetidae</taxon>
        <taxon>Boletales</taxon>
        <taxon>Sclerodermatineae</taxon>
        <taxon>Pisolithaceae</taxon>
        <taxon>Pisolithus</taxon>
    </lineage>
</organism>
<dbReference type="HOGENOM" id="CLU_007884_0_1_1"/>